<feature type="domain" description="Glycosyltransferase subfamily 4-like N-terminal" evidence="2">
    <location>
        <begin position="14"/>
        <end position="223"/>
    </location>
</feature>
<evidence type="ECO:0000313" key="3">
    <source>
        <dbReference type="EMBL" id="OGH68539.1"/>
    </source>
</evidence>
<reference evidence="3 4" key="1">
    <citation type="journal article" date="2016" name="Nat. Commun.">
        <title>Thousands of microbial genomes shed light on interconnected biogeochemical processes in an aquifer system.</title>
        <authorList>
            <person name="Anantharaman K."/>
            <person name="Brown C.T."/>
            <person name="Hug L.A."/>
            <person name="Sharon I."/>
            <person name="Castelle C.J."/>
            <person name="Probst A.J."/>
            <person name="Thomas B.C."/>
            <person name="Singh A."/>
            <person name="Wilkins M.J."/>
            <person name="Karaoz U."/>
            <person name="Brodie E.L."/>
            <person name="Williams K.H."/>
            <person name="Hubbard S.S."/>
            <person name="Banfield J.F."/>
        </authorList>
    </citation>
    <scope>NUCLEOTIDE SEQUENCE [LARGE SCALE GENOMIC DNA]</scope>
</reference>
<protein>
    <recommendedName>
        <fullName evidence="5">Glycosyltransferase subfamily 4-like N-terminal domain-containing protein</fullName>
    </recommendedName>
</protein>
<dbReference type="InterPro" id="IPR001296">
    <property type="entry name" value="Glyco_trans_1"/>
</dbReference>
<evidence type="ECO:0008006" key="5">
    <source>
        <dbReference type="Google" id="ProtNLM"/>
    </source>
</evidence>
<gene>
    <name evidence="3" type="ORF">A3D53_00785</name>
</gene>
<dbReference type="SUPFAM" id="SSF53756">
    <property type="entry name" value="UDP-Glycosyltransferase/glycogen phosphorylase"/>
    <property type="match status" value="1"/>
</dbReference>
<dbReference type="GO" id="GO:0016757">
    <property type="term" value="F:glycosyltransferase activity"/>
    <property type="evidence" value="ECO:0007669"/>
    <property type="project" value="InterPro"/>
</dbReference>
<dbReference type="AlphaFoldDB" id="A0A1F6MA96"/>
<organism evidence="3 4">
    <name type="scientific">Candidatus Magasanikbacteria bacterium RIFCSPHIGHO2_02_FULL_45_10</name>
    <dbReference type="NCBI Taxonomy" id="1798679"/>
    <lineage>
        <taxon>Bacteria</taxon>
        <taxon>Candidatus Magasanikiibacteriota</taxon>
    </lineage>
</organism>
<dbReference type="PANTHER" id="PTHR45947">
    <property type="entry name" value="SULFOQUINOVOSYL TRANSFERASE SQD2"/>
    <property type="match status" value="1"/>
</dbReference>
<feature type="domain" description="Glycosyl transferase family 1" evidence="1">
    <location>
        <begin position="235"/>
        <end position="369"/>
    </location>
</feature>
<sequence>MRVLQAEKYYWQQGGASRYALDLSRSLETSGEVVVPFASAHPRNMPSVYSDYFVSALDFANLGEAGWWQKMQAAGQIIYSFEARKKIAALLDKYPVDVAHLHNIYHQISPSIIPEFKKRQIPVVMTLHDYKLLTPNYTFFHHDANHEEDAKGWYLNCISNKCFKDNRLMSALVTVEMIFHHKIKRYYENGVDIFLAPSNFCRELFIKNGWDGKKIIHLSLPVDVPAESVSRPGSYVLYVGRLVEEKGVQHLIEAAAMTPQITYKIIGQGLYRDRLQSLIEERKLTNVMLLGYKQGRELKEIIADARLVVTPSIWYENYPQSVLEAKAAGKIIIASSIGGLPELLPPDLLVAPGDAVTLAKKIETWFSASDQKLISRGAELREEVKKINDPEGHRRAIMEVYNNVLSR</sequence>
<dbReference type="Pfam" id="PF13439">
    <property type="entry name" value="Glyco_transf_4"/>
    <property type="match status" value="1"/>
</dbReference>
<name>A0A1F6MA96_9BACT</name>
<dbReference type="InterPro" id="IPR028098">
    <property type="entry name" value="Glyco_trans_4-like_N"/>
</dbReference>
<evidence type="ECO:0000259" key="2">
    <source>
        <dbReference type="Pfam" id="PF13439"/>
    </source>
</evidence>
<accession>A0A1F6MA96</accession>
<dbReference type="Gene3D" id="3.40.50.2000">
    <property type="entry name" value="Glycogen Phosphorylase B"/>
    <property type="match status" value="2"/>
</dbReference>
<dbReference type="Proteomes" id="UP000176413">
    <property type="component" value="Unassembled WGS sequence"/>
</dbReference>
<proteinExistence type="predicted"/>
<dbReference type="EMBL" id="MFQA01000038">
    <property type="protein sequence ID" value="OGH68539.1"/>
    <property type="molecule type" value="Genomic_DNA"/>
</dbReference>
<dbReference type="InterPro" id="IPR050194">
    <property type="entry name" value="Glycosyltransferase_grp1"/>
</dbReference>
<dbReference type="Pfam" id="PF00534">
    <property type="entry name" value="Glycos_transf_1"/>
    <property type="match status" value="1"/>
</dbReference>
<dbReference type="PANTHER" id="PTHR45947:SF13">
    <property type="entry name" value="TRANSFERASE"/>
    <property type="match status" value="1"/>
</dbReference>
<evidence type="ECO:0000259" key="1">
    <source>
        <dbReference type="Pfam" id="PF00534"/>
    </source>
</evidence>
<comment type="caution">
    <text evidence="3">The sequence shown here is derived from an EMBL/GenBank/DDBJ whole genome shotgun (WGS) entry which is preliminary data.</text>
</comment>
<evidence type="ECO:0000313" key="4">
    <source>
        <dbReference type="Proteomes" id="UP000176413"/>
    </source>
</evidence>